<feature type="non-terminal residue" evidence="1">
    <location>
        <position position="85"/>
    </location>
</feature>
<evidence type="ECO:0000313" key="1">
    <source>
        <dbReference type="EMBL" id="CAG8675557.1"/>
    </source>
</evidence>
<name>A0ACA9NTZ8_9GLOM</name>
<reference evidence="1" key="1">
    <citation type="submission" date="2021-06" db="EMBL/GenBank/DDBJ databases">
        <authorList>
            <person name="Kallberg Y."/>
            <person name="Tangrot J."/>
            <person name="Rosling A."/>
        </authorList>
    </citation>
    <scope>NUCLEOTIDE SEQUENCE</scope>
    <source>
        <strain evidence="1">IL203A</strain>
    </source>
</reference>
<protein>
    <submittedName>
        <fullName evidence="1">11699_t:CDS:1</fullName>
    </submittedName>
</protein>
<comment type="caution">
    <text evidence="1">The sequence shown here is derived from an EMBL/GenBank/DDBJ whole genome shotgun (WGS) entry which is preliminary data.</text>
</comment>
<evidence type="ECO:0000313" key="2">
    <source>
        <dbReference type="Proteomes" id="UP000789702"/>
    </source>
</evidence>
<sequence length="85" mass="9536">MNRQNLMNASTYYTKCKFFLSPGSYNSNSLSSNLTVSQNYYANSLSSYLSLHLSNKECNIAPNTSVQHQALNLIKEAKAKASKYE</sequence>
<organism evidence="1 2">
    <name type="scientific">Dentiscutata heterogama</name>
    <dbReference type="NCBI Taxonomy" id="1316150"/>
    <lineage>
        <taxon>Eukaryota</taxon>
        <taxon>Fungi</taxon>
        <taxon>Fungi incertae sedis</taxon>
        <taxon>Mucoromycota</taxon>
        <taxon>Glomeromycotina</taxon>
        <taxon>Glomeromycetes</taxon>
        <taxon>Diversisporales</taxon>
        <taxon>Gigasporaceae</taxon>
        <taxon>Dentiscutata</taxon>
    </lineage>
</organism>
<accession>A0ACA9NTZ8</accession>
<dbReference type="EMBL" id="CAJVPU010020216">
    <property type="protein sequence ID" value="CAG8675557.1"/>
    <property type="molecule type" value="Genomic_DNA"/>
</dbReference>
<proteinExistence type="predicted"/>
<dbReference type="Proteomes" id="UP000789702">
    <property type="component" value="Unassembled WGS sequence"/>
</dbReference>
<keyword evidence="2" id="KW-1185">Reference proteome</keyword>
<gene>
    <name evidence="1" type="ORF">DHETER_LOCUS10387</name>
</gene>